<name>A0AAD8UQY0_GLOAC</name>
<accession>A0AAD8UQY0</accession>
<dbReference type="Pfam" id="PF17676">
    <property type="entry name" value="Peptidase_S66C"/>
    <property type="match status" value="1"/>
</dbReference>
<comment type="caution">
    <text evidence="5">The sequence shown here is derived from an EMBL/GenBank/DDBJ whole genome shotgun (WGS) entry which is preliminary data.</text>
</comment>
<dbReference type="Gene3D" id="3.40.50.10740">
    <property type="entry name" value="Class I glutamine amidotransferase-like"/>
    <property type="match status" value="1"/>
</dbReference>
<evidence type="ECO:0000259" key="3">
    <source>
        <dbReference type="Pfam" id="PF02016"/>
    </source>
</evidence>
<evidence type="ECO:0000259" key="4">
    <source>
        <dbReference type="Pfam" id="PF17676"/>
    </source>
</evidence>
<reference evidence="5" key="1">
    <citation type="submission" date="2021-12" db="EMBL/GenBank/DDBJ databases">
        <title>Comparative genomics, transcriptomics and evolutionary studies reveal genomic signatures of adaptation to plant cell wall in hemibiotrophic fungi.</title>
        <authorList>
            <consortium name="DOE Joint Genome Institute"/>
            <person name="Baroncelli R."/>
            <person name="Diaz J.F."/>
            <person name="Benocci T."/>
            <person name="Peng M."/>
            <person name="Battaglia E."/>
            <person name="Haridas S."/>
            <person name="Andreopoulos W."/>
            <person name="Labutti K."/>
            <person name="Pangilinan J."/>
            <person name="Floch G.L."/>
            <person name="Makela M.R."/>
            <person name="Henrissat B."/>
            <person name="Grigoriev I.V."/>
            <person name="Crouch J.A."/>
            <person name="De Vries R.P."/>
            <person name="Sukno S.A."/>
            <person name="Thon M.R."/>
        </authorList>
    </citation>
    <scope>NUCLEOTIDE SEQUENCE</scope>
    <source>
        <strain evidence="5">CBS 112980</strain>
    </source>
</reference>
<dbReference type="EMBL" id="JAHMHS010000038">
    <property type="protein sequence ID" value="KAK1725741.1"/>
    <property type="molecule type" value="Genomic_DNA"/>
</dbReference>
<dbReference type="AlphaFoldDB" id="A0AAD8UQY0"/>
<dbReference type="InterPro" id="IPR027478">
    <property type="entry name" value="LdcA_N"/>
</dbReference>
<dbReference type="InterPro" id="IPR040921">
    <property type="entry name" value="Peptidase_S66C"/>
</dbReference>
<dbReference type="GeneID" id="85388747"/>
<comment type="similarity">
    <text evidence="1">Belongs to the peptidase S66 family.</text>
</comment>
<organism evidence="5 6">
    <name type="scientific">Glomerella acutata</name>
    <name type="common">Colletotrichum acutatum</name>
    <dbReference type="NCBI Taxonomy" id="27357"/>
    <lineage>
        <taxon>Eukaryota</taxon>
        <taxon>Fungi</taxon>
        <taxon>Dikarya</taxon>
        <taxon>Ascomycota</taxon>
        <taxon>Pezizomycotina</taxon>
        <taxon>Sordariomycetes</taxon>
        <taxon>Hypocreomycetidae</taxon>
        <taxon>Glomerellales</taxon>
        <taxon>Glomerellaceae</taxon>
        <taxon>Colletotrichum</taxon>
        <taxon>Colletotrichum acutatum species complex</taxon>
    </lineage>
</organism>
<dbReference type="PANTHER" id="PTHR30237:SF4">
    <property type="entry name" value="LD-CARBOXYPEPTIDASE C-TERMINAL DOMAIN-CONTAINING PROTEIN"/>
    <property type="match status" value="1"/>
</dbReference>
<dbReference type="Gene3D" id="3.50.30.60">
    <property type="entry name" value="LD-carboxypeptidase A C-terminal domain-like"/>
    <property type="match status" value="1"/>
</dbReference>
<proteinExistence type="inferred from homology"/>
<dbReference type="InterPro" id="IPR003507">
    <property type="entry name" value="S66_fam"/>
</dbReference>
<evidence type="ECO:0000313" key="5">
    <source>
        <dbReference type="EMBL" id="KAK1725741.1"/>
    </source>
</evidence>
<keyword evidence="2" id="KW-0378">Hydrolase</keyword>
<dbReference type="PANTHER" id="PTHR30237">
    <property type="entry name" value="MURAMOYLTETRAPEPTIDE CARBOXYPEPTIDASE"/>
    <property type="match status" value="1"/>
</dbReference>
<evidence type="ECO:0000256" key="2">
    <source>
        <dbReference type="ARBA" id="ARBA00022801"/>
    </source>
</evidence>
<dbReference type="RefSeq" id="XP_060365796.1">
    <property type="nucleotide sequence ID" value="XM_060504848.1"/>
</dbReference>
<dbReference type="SUPFAM" id="SSF141986">
    <property type="entry name" value="LD-carboxypeptidase A C-terminal domain-like"/>
    <property type="match status" value="1"/>
</dbReference>
<gene>
    <name evidence="5" type="ORF">BDZ83DRAFT_575764</name>
</gene>
<protein>
    <submittedName>
        <fullName evidence="5">Peptidase family S66</fullName>
    </submittedName>
</protein>
<dbReference type="InterPro" id="IPR027461">
    <property type="entry name" value="Carboxypeptidase_A_C_sf"/>
</dbReference>
<dbReference type="InterPro" id="IPR040449">
    <property type="entry name" value="Peptidase_S66_N"/>
</dbReference>
<evidence type="ECO:0000313" key="6">
    <source>
        <dbReference type="Proteomes" id="UP001244207"/>
    </source>
</evidence>
<dbReference type="Proteomes" id="UP001244207">
    <property type="component" value="Unassembled WGS sequence"/>
</dbReference>
<dbReference type="SUPFAM" id="SSF52317">
    <property type="entry name" value="Class I glutamine amidotransferase-like"/>
    <property type="match status" value="1"/>
</dbReference>
<evidence type="ECO:0000256" key="1">
    <source>
        <dbReference type="ARBA" id="ARBA00010233"/>
    </source>
</evidence>
<feature type="domain" description="LD-carboxypeptidase C-terminal" evidence="4">
    <location>
        <begin position="260"/>
        <end position="388"/>
    </location>
</feature>
<dbReference type="GO" id="GO:0016787">
    <property type="term" value="F:hydrolase activity"/>
    <property type="evidence" value="ECO:0007669"/>
    <property type="project" value="UniProtKB-KW"/>
</dbReference>
<sequence>MSSPPPIIPKSLPPNAKIALISPSFRVNTLVPTALARAQSLLASLGYTVTTIFHPHDEDLDPVLSAGEPIPAGIRNRLAELRAAFADPTVDMVLCTVGGSTATELIPYLVADVDLQNLIRENPKIFVGYSDITVLHWSLRALTGLRTFYGPCAVSELGEAVTSTPASVASFDFFREQDDHHRPELNKTEDDGYLQDFHLAHLLQTLSTPTTTPNPIPRSTYYAPITCPYFLSPSTRASTTPRTLLPSPPWTWLRRGPRTQGRLFGGCLTVVARIQGIAHISPPTWKDKIMFLESATAEADMTKGNPLARIRSAFADLAARGVFDEIAGLVVGRAYGYNTERERAEYAAVIQGLLCKGRLGASTSFPILMNVDIGHTAPIVTLPMDALAVLDSEKDEFSIAEAVVV</sequence>
<dbReference type="InterPro" id="IPR029062">
    <property type="entry name" value="Class_I_gatase-like"/>
</dbReference>
<feature type="domain" description="LD-carboxypeptidase N-terminal" evidence="3">
    <location>
        <begin position="18"/>
        <end position="150"/>
    </location>
</feature>
<dbReference type="Pfam" id="PF02016">
    <property type="entry name" value="Peptidase_S66"/>
    <property type="match status" value="1"/>
</dbReference>
<keyword evidence="6" id="KW-1185">Reference proteome</keyword>